<sequence>MACTAALTRRPALNLLLCPELQSQASRRWQSTYRRTKKRLRIKPDASFAPSSSTEAHIIHNPPSSAPSVYLTPTKFLPADDIRRTLRGKLESTTDVNVGELPSLLQAEKPKKYLTKEEIEAMRELRKSDPMHWSRSRLAEKFGCSTLFVGMACEAAGEKKAIQRQILTAVQSRWGLKRTMAREDRQLRKEVWGRDK</sequence>
<organism evidence="2">
    <name type="scientific">Trichophyton rubrum CBS 288.86</name>
    <dbReference type="NCBI Taxonomy" id="1215330"/>
    <lineage>
        <taxon>Eukaryota</taxon>
        <taxon>Fungi</taxon>
        <taxon>Dikarya</taxon>
        <taxon>Ascomycota</taxon>
        <taxon>Pezizomycotina</taxon>
        <taxon>Eurotiomycetes</taxon>
        <taxon>Eurotiomycetidae</taxon>
        <taxon>Onygenales</taxon>
        <taxon>Arthrodermataceae</taxon>
        <taxon>Trichophyton</taxon>
    </lineage>
</organism>
<dbReference type="InterPro" id="IPR024388">
    <property type="entry name" value="Ribosomal_mL58"/>
</dbReference>
<accession>A0A022VU18</accession>
<evidence type="ECO:0008006" key="3">
    <source>
        <dbReference type="Google" id="ProtNLM"/>
    </source>
</evidence>
<proteinExistence type="predicted"/>
<dbReference type="GO" id="GO:0003735">
    <property type="term" value="F:structural constituent of ribosome"/>
    <property type="evidence" value="ECO:0007669"/>
    <property type="project" value="TreeGrafter"/>
</dbReference>
<dbReference type="Proteomes" id="UP000023758">
    <property type="component" value="Unassembled WGS sequence"/>
</dbReference>
<dbReference type="EMBL" id="KK207909">
    <property type="protein sequence ID" value="EZF49218.1"/>
    <property type="molecule type" value="Genomic_DNA"/>
</dbReference>
<gene>
    <name evidence="2" type="ORF">H103_07333</name>
</gene>
<dbReference type="AlphaFoldDB" id="A0A022VU18"/>
<dbReference type="OrthoDB" id="6021263at2759"/>
<evidence type="ECO:0000256" key="1">
    <source>
        <dbReference type="SAM" id="MobiDB-lite"/>
    </source>
</evidence>
<name>A0A022VU18_TRIRU</name>
<dbReference type="Pfam" id="PF12824">
    <property type="entry name" value="MRP-L20"/>
    <property type="match status" value="1"/>
</dbReference>
<dbReference type="PANTHER" id="PTHR28266:SF1">
    <property type="entry name" value="LARGE RIBOSOMAL SUBUNIT PROTEIN ML58"/>
    <property type="match status" value="1"/>
</dbReference>
<dbReference type="HOGENOM" id="CLU_089054_0_0_1"/>
<protein>
    <recommendedName>
        <fullName evidence="3">Ribosomal protein L20</fullName>
    </recommendedName>
</protein>
<feature type="region of interest" description="Disordered" evidence="1">
    <location>
        <begin position="46"/>
        <end position="65"/>
    </location>
</feature>
<reference evidence="2" key="1">
    <citation type="submission" date="2014-02" db="EMBL/GenBank/DDBJ databases">
        <title>The Genome Sequence of Trichophyton rubrum (morphotype fischeri) CBS 288.86.</title>
        <authorList>
            <consortium name="The Broad Institute Genomics Platform"/>
            <person name="Cuomo C.A."/>
            <person name="White T.C."/>
            <person name="Graser Y."/>
            <person name="Martinez-Rossi N."/>
            <person name="Heitman J."/>
            <person name="Young S.K."/>
            <person name="Zeng Q."/>
            <person name="Gargeya S."/>
            <person name="Abouelleil A."/>
            <person name="Alvarado L."/>
            <person name="Chapman S.B."/>
            <person name="Gainer-Dewar J."/>
            <person name="Goldberg J."/>
            <person name="Griggs A."/>
            <person name="Gujja S."/>
            <person name="Hansen M."/>
            <person name="Howarth C."/>
            <person name="Imamovic A."/>
            <person name="Larimer J."/>
            <person name="Martinez D."/>
            <person name="Murphy C."/>
            <person name="Pearson M.D."/>
            <person name="Persinoti G."/>
            <person name="Poon T."/>
            <person name="Priest M."/>
            <person name="Roberts A.D."/>
            <person name="Saif S."/>
            <person name="Shea T.D."/>
            <person name="Sykes S.N."/>
            <person name="Wortman J."/>
            <person name="Nusbaum C."/>
            <person name="Birren B."/>
        </authorList>
    </citation>
    <scope>NUCLEOTIDE SEQUENCE [LARGE SCALE GENOMIC DNA]</scope>
    <source>
        <strain evidence="2">CBS 288.86</strain>
    </source>
</reference>
<dbReference type="PANTHER" id="PTHR28266">
    <property type="entry name" value="54S RIBOSOMAL PROTEIN L20, MITOCHONDRIAL"/>
    <property type="match status" value="1"/>
</dbReference>
<dbReference type="GO" id="GO:0005762">
    <property type="term" value="C:mitochondrial large ribosomal subunit"/>
    <property type="evidence" value="ECO:0007669"/>
    <property type="project" value="TreeGrafter"/>
</dbReference>
<evidence type="ECO:0000313" key="2">
    <source>
        <dbReference type="EMBL" id="EZF49218.1"/>
    </source>
</evidence>